<evidence type="ECO:0000313" key="4">
    <source>
        <dbReference type="RefSeq" id="XP_013385694.1"/>
    </source>
</evidence>
<dbReference type="GO" id="GO:0035556">
    <property type="term" value="P:intracellular signal transduction"/>
    <property type="evidence" value="ECO:0007669"/>
    <property type="project" value="InterPro"/>
</dbReference>
<dbReference type="OrthoDB" id="6270897at2759"/>
<dbReference type="RefSeq" id="XP_013385694.1">
    <property type="nucleotide sequence ID" value="XM_013530240.1"/>
</dbReference>
<dbReference type="PROSITE" id="PS50225">
    <property type="entry name" value="SOCS"/>
    <property type="match status" value="1"/>
</dbReference>
<feature type="region of interest" description="Disordered" evidence="1">
    <location>
        <begin position="1"/>
        <end position="33"/>
    </location>
</feature>
<dbReference type="SUPFAM" id="SSF82171">
    <property type="entry name" value="DPP6 N-terminal domain-like"/>
    <property type="match status" value="1"/>
</dbReference>
<sequence>MGQKLCCTTPNKRRSPRRHRSASPRTQRTRGGEIVSEPELHQGHCEELEDGSGFLRMETSTGELVRKECCLVEQWRASVAGTLGFEDSPVVCTYPLYHCSLRWVGFRLCRWQLSVVHDRQKKCLVFVRYHLDVRGAVHHTSTPVPYHQHPEVLARIEDSAMNVIHIDDTAYCYQDHMVVIGIFRLPPMIITFVCVDLKEKSIVSCFDAPEQYNIDVRYKSVISPDKTKIGVLYEKHDSWKLYLYSVGTSQKLNIIELFDWTGAPIYNLWMGPGTLAFDPRYGWSRLAFCRGTHLAFWDLKSHQRLHQITVSNARDAFEYGLPMYSPDGRFLVVVYILVITEDRFSVTKVDIFDSDNLIRLATSSQDCVINGLHVCSCLPMFSACSQRLAVVSSDVRHSNSYCKMCVFELPQPINLQEICRMVIIRSVRHKKSLLKKLPLPPTILGFLTFQPMLE</sequence>
<evidence type="ECO:0000259" key="2">
    <source>
        <dbReference type="PROSITE" id="PS50225"/>
    </source>
</evidence>
<feature type="compositionally biased region" description="Polar residues" evidence="1">
    <location>
        <begin position="1"/>
        <end position="10"/>
    </location>
</feature>
<proteinExistence type="predicted"/>
<dbReference type="InParanoid" id="A0A1S3HL09"/>
<organism evidence="3 4">
    <name type="scientific">Lingula anatina</name>
    <name type="common">Brachiopod</name>
    <name type="synonym">Lingula unguis</name>
    <dbReference type="NCBI Taxonomy" id="7574"/>
    <lineage>
        <taxon>Eukaryota</taxon>
        <taxon>Metazoa</taxon>
        <taxon>Spiralia</taxon>
        <taxon>Lophotrochozoa</taxon>
        <taxon>Brachiopoda</taxon>
        <taxon>Linguliformea</taxon>
        <taxon>Lingulata</taxon>
        <taxon>Lingulida</taxon>
        <taxon>Linguloidea</taxon>
        <taxon>Lingulidae</taxon>
        <taxon>Lingula</taxon>
    </lineage>
</organism>
<dbReference type="InterPro" id="IPR001496">
    <property type="entry name" value="SOCS_box"/>
</dbReference>
<dbReference type="AlphaFoldDB" id="A0A1S3HL09"/>
<dbReference type="GeneID" id="106155409"/>
<dbReference type="Pfam" id="PF07525">
    <property type="entry name" value="SOCS_box"/>
    <property type="match status" value="1"/>
</dbReference>
<gene>
    <name evidence="4" type="primary">LOC106155409</name>
</gene>
<evidence type="ECO:0000256" key="1">
    <source>
        <dbReference type="SAM" id="MobiDB-lite"/>
    </source>
</evidence>
<protein>
    <submittedName>
        <fullName evidence="4">Uncharacterized protein LOC106155409</fullName>
    </submittedName>
</protein>
<keyword evidence="3" id="KW-1185">Reference proteome</keyword>
<reference evidence="4" key="1">
    <citation type="submission" date="2025-08" db="UniProtKB">
        <authorList>
            <consortium name="RefSeq"/>
        </authorList>
    </citation>
    <scope>IDENTIFICATION</scope>
    <source>
        <tissue evidence="4">Gonads</tissue>
    </source>
</reference>
<dbReference type="SUPFAM" id="SSF158235">
    <property type="entry name" value="SOCS box-like"/>
    <property type="match status" value="1"/>
</dbReference>
<dbReference type="KEGG" id="lak:106155409"/>
<feature type="compositionally biased region" description="Basic residues" evidence="1">
    <location>
        <begin position="11"/>
        <end position="22"/>
    </location>
</feature>
<dbReference type="Proteomes" id="UP000085678">
    <property type="component" value="Unplaced"/>
</dbReference>
<evidence type="ECO:0000313" key="3">
    <source>
        <dbReference type="Proteomes" id="UP000085678"/>
    </source>
</evidence>
<dbReference type="InterPro" id="IPR036036">
    <property type="entry name" value="SOCS_box-like_dom_sf"/>
</dbReference>
<name>A0A1S3HL09_LINAN</name>
<feature type="domain" description="SOCS box" evidence="2">
    <location>
        <begin position="411"/>
        <end position="453"/>
    </location>
</feature>
<dbReference type="SMART" id="SM00969">
    <property type="entry name" value="SOCS_box"/>
    <property type="match status" value="1"/>
</dbReference>
<accession>A0A1S3HL09</accession>